<dbReference type="AlphaFoldDB" id="A0AAD4CU50"/>
<evidence type="ECO:0000259" key="3">
    <source>
        <dbReference type="Pfam" id="PF01073"/>
    </source>
</evidence>
<dbReference type="Gene3D" id="3.40.50.720">
    <property type="entry name" value="NAD(P)-binding Rossmann-like Domain"/>
    <property type="match status" value="1"/>
</dbReference>
<evidence type="ECO:0000313" key="4">
    <source>
        <dbReference type="EMBL" id="KAF9892764.1"/>
    </source>
</evidence>
<proteinExistence type="inferred from homology"/>
<dbReference type="SUPFAM" id="SSF51735">
    <property type="entry name" value="NAD(P)-binding Rossmann-fold domains"/>
    <property type="match status" value="1"/>
</dbReference>
<comment type="similarity">
    <text evidence="1">Belongs to the 3-beta-HSD family.</text>
</comment>
<dbReference type="InterPro" id="IPR036291">
    <property type="entry name" value="NAD(P)-bd_dom_sf"/>
</dbReference>
<reference evidence="4" key="1">
    <citation type="journal article" date="2019" name="Beilstein J. Org. Chem.">
        <title>Nanangenines: drimane sesquiterpenoids as the dominant metabolite cohort of a novel Australian fungus, Aspergillus nanangensis.</title>
        <authorList>
            <person name="Lacey H.J."/>
            <person name="Gilchrist C.L.M."/>
            <person name="Crombie A."/>
            <person name="Kalaitzis J.A."/>
            <person name="Vuong D."/>
            <person name="Rutledge P.J."/>
            <person name="Turner P."/>
            <person name="Pitt J.I."/>
            <person name="Lacey E."/>
            <person name="Chooi Y.H."/>
            <person name="Piggott A.M."/>
        </authorList>
    </citation>
    <scope>NUCLEOTIDE SEQUENCE</scope>
    <source>
        <strain evidence="4">MST-FP2251</strain>
    </source>
</reference>
<evidence type="ECO:0000313" key="5">
    <source>
        <dbReference type="Proteomes" id="UP001194746"/>
    </source>
</evidence>
<comment type="caution">
    <text evidence="4">The sequence shown here is derived from an EMBL/GenBank/DDBJ whole genome shotgun (WGS) entry which is preliminary data.</text>
</comment>
<dbReference type="PANTHER" id="PTHR43245">
    <property type="entry name" value="BIFUNCTIONAL POLYMYXIN RESISTANCE PROTEIN ARNA"/>
    <property type="match status" value="1"/>
</dbReference>
<name>A0AAD4CU50_ASPNN</name>
<dbReference type="InterPro" id="IPR002225">
    <property type="entry name" value="3Beta_OHSteriod_DH/Estase"/>
</dbReference>
<evidence type="ECO:0000256" key="2">
    <source>
        <dbReference type="ARBA" id="ARBA00023002"/>
    </source>
</evidence>
<reference evidence="4" key="2">
    <citation type="submission" date="2020-02" db="EMBL/GenBank/DDBJ databases">
        <authorList>
            <person name="Gilchrist C.L.M."/>
            <person name="Chooi Y.-H."/>
        </authorList>
    </citation>
    <scope>NUCLEOTIDE SEQUENCE</scope>
    <source>
        <strain evidence="4">MST-FP2251</strain>
    </source>
</reference>
<dbReference type="InterPro" id="IPR050177">
    <property type="entry name" value="Lipid_A_modif_metabolic_enz"/>
</dbReference>
<dbReference type="GO" id="GO:0006694">
    <property type="term" value="P:steroid biosynthetic process"/>
    <property type="evidence" value="ECO:0007669"/>
    <property type="project" value="InterPro"/>
</dbReference>
<dbReference type="EMBL" id="VCAU01000011">
    <property type="protein sequence ID" value="KAF9892764.1"/>
    <property type="molecule type" value="Genomic_DNA"/>
</dbReference>
<sequence>MKPVIKRPSSDDEAPVDILNVGCSNRSLVLLYLYHVNSGMAAVPDEALALSPHRWTIDELKSAYEEALESPVDVNKHLPPKQNRRYVIVGGSGLVGNWIVTHLLTRGEHPTAVRVLDLQPPRRELLDQGVSFVKTNVTDEKGVSSAFARKWEPEVADLPLTVFHCAAVIRPAERHRAFLDFCRNVNVGGTVNVLNAAKQFGASCMVATSSGSVCIRRPSFWIAPWTKVPKYLAQVLSDASPVPKEHDHFFGNYAVTKAEAEHIICAADDLKSNFRTGCIRPTNGIYGIGEDNSATVTGQYLRSGGNVSWTYDIIHNFVNAENVSIAHLNYEKCLIDQTKTPDQLPNIGGQAFVVTDPNPAVTFGDIYLLLSKFSKTPVNFPRVPAIPFVLLSYVIEWYALFQHMYCPWLPRLTGDLAQLQPALFFVTNVHTLCDDSRARKSPEQGGLGYAPPITTLGGMCKQLVEWNKNV</sequence>
<dbReference type="Proteomes" id="UP001194746">
    <property type="component" value="Unassembled WGS sequence"/>
</dbReference>
<keyword evidence="5" id="KW-1185">Reference proteome</keyword>
<protein>
    <recommendedName>
        <fullName evidence="3">3-beta hydroxysteroid dehydrogenase/isomerase domain-containing protein</fullName>
    </recommendedName>
</protein>
<accession>A0AAD4CU50</accession>
<evidence type="ECO:0000256" key="1">
    <source>
        <dbReference type="ARBA" id="ARBA00009219"/>
    </source>
</evidence>
<keyword evidence="2" id="KW-0560">Oxidoreductase</keyword>
<dbReference type="GO" id="GO:0016616">
    <property type="term" value="F:oxidoreductase activity, acting on the CH-OH group of donors, NAD or NADP as acceptor"/>
    <property type="evidence" value="ECO:0007669"/>
    <property type="project" value="InterPro"/>
</dbReference>
<feature type="domain" description="3-beta hydroxysteroid dehydrogenase/isomerase" evidence="3">
    <location>
        <begin position="87"/>
        <end position="372"/>
    </location>
</feature>
<gene>
    <name evidence="4" type="ORF">FE257_001166</name>
</gene>
<dbReference type="Pfam" id="PF01073">
    <property type="entry name" value="3Beta_HSD"/>
    <property type="match status" value="1"/>
</dbReference>
<dbReference type="PANTHER" id="PTHR43245:SF51">
    <property type="entry name" value="SHORT CHAIN DEHYDROGENASE_REDUCTASE FAMILY 42E, MEMBER 2"/>
    <property type="match status" value="1"/>
</dbReference>
<organism evidence="4 5">
    <name type="scientific">Aspergillus nanangensis</name>
    <dbReference type="NCBI Taxonomy" id="2582783"/>
    <lineage>
        <taxon>Eukaryota</taxon>
        <taxon>Fungi</taxon>
        <taxon>Dikarya</taxon>
        <taxon>Ascomycota</taxon>
        <taxon>Pezizomycotina</taxon>
        <taxon>Eurotiomycetes</taxon>
        <taxon>Eurotiomycetidae</taxon>
        <taxon>Eurotiales</taxon>
        <taxon>Aspergillaceae</taxon>
        <taxon>Aspergillus</taxon>
        <taxon>Aspergillus subgen. Circumdati</taxon>
    </lineage>
</organism>